<reference evidence="8" key="1">
    <citation type="journal article" date="2019" name="Int. J. Syst. Evol. Microbiol.">
        <title>The Global Catalogue of Microorganisms (GCM) 10K type strain sequencing project: providing services to taxonomists for standard genome sequencing and annotation.</title>
        <authorList>
            <consortium name="The Broad Institute Genomics Platform"/>
            <consortium name="The Broad Institute Genome Sequencing Center for Infectious Disease"/>
            <person name="Wu L."/>
            <person name="Ma J."/>
        </authorList>
    </citation>
    <scope>NUCLEOTIDE SEQUENCE [LARGE SCALE GENOMIC DNA]</scope>
    <source>
        <strain evidence="8">CGMCC 1.18575</strain>
    </source>
</reference>
<dbReference type="CDD" id="cd17536">
    <property type="entry name" value="REC_YesN-like"/>
    <property type="match status" value="1"/>
</dbReference>
<dbReference type="SMART" id="SM00342">
    <property type="entry name" value="HTH_ARAC"/>
    <property type="match status" value="1"/>
</dbReference>
<dbReference type="InterPro" id="IPR001789">
    <property type="entry name" value="Sig_transdc_resp-reg_receiver"/>
</dbReference>
<dbReference type="EMBL" id="JBHSMI010000067">
    <property type="protein sequence ID" value="MFC5407127.1"/>
    <property type="molecule type" value="Genomic_DNA"/>
</dbReference>
<evidence type="ECO:0000256" key="4">
    <source>
        <dbReference type="PROSITE-ProRule" id="PRU00169"/>
    </source>
</evidence>
<dbReference type="InterPro" id="IPR020449">
    <property type="entry name" value="Tscrpt_reg_AraC-type_HTH"/>
</dbReference>
<dbReference type="PANTHER" id="PTHR43280">
    <property type="entry name" value="ARAC-FAMILY TRANSCRIPTIONAL REGULATOR"/>
    <property type="match status" value="1"/>
</dbReference>
<dbReference type="RefSeq" id="WP_378139511.1">
    <property type="nucleotide sequence ID" value="NZ_JBHSMI010000067.1"/>
</dbReference>
<accession>A0ABW0I4U6</accession>
<sequence length="511" mass="57759">MYRLLIVEDEDIIRVGIKKIIQEMALPIGDIVEATSGAEALTIARNGNVDIIVTDIKMEGGDGLSLIRNLAEEGIRAKSVILSGYGEFSFAQQAISLGIAEYLLKPVKKKDLYAALTKMIGQLDAEKVAKATVSSEPSGKERLQRLLTDIVLGKAEFESLNNQAAREDAMLSGLAWLAVSVTSNRVNMQTTLSSPFPVGDEVEDIQQYVITESEFGYTVHLFAAKAPVCGQLRQFADYLARTSGAFGYDALFGICHDIGGPEKLPELIRQSAYALDFRLLQPNVRIFRSKESTVRSFRPPEANAFTQAIHNALRENQPKRLQETIDAWFRFVERLPDATPAFITDTLYHLMVFSEFKSDNEQDRSWRAHADLIRLYRRSITLGEFKLRVQERFLQISRKPPAANVPYDSHAISFIIEYLERHYDQDITLSSAAEQIFMNPSYFSTLFKRKTGITFVHYLQHLRIEKSKALLLESNCKIYEIAVKTGFADEKYFFKVFKNLTGSTPTEYRAK</sequence>
<evidence type="ECO:0000256" key="1">
    <source>
        <dbReference type="ARBA" id="ARBA00023015"/>
    </source>
</evidence>
<proteinExistence type="predicted"/>
<gene>
    <name evidence="7" type="ORF">ACFPOF_30745</name>
</gene>
<name>A0ABW0I4U6_9BACL</name>
<comment type="caution">
    <text evidence="7">The sequence shown here is derived from an EMBL/GenBank/DDBJ whole genome shotgun (WGS) entry which is preliminary data.</text>
</comment>
<keyword evidence="1" id="KW-0805">Transcription regulation</keyword>
<dbReference type="InterPro" id="IPR018060">
    <property type="entry name" value="HTH_AraC"/>
</dbReference>
<evidence type="ECO:0000259" key="5">
    <source>
        <dbReference type="PROSITE" id="PS01124"/>
    </source>
</evidence>
<keyword evidence="3" id="KW-0804">Transcription</keyword>
<dbReference type="SUPFAM" id="SSF52172">
    <property type="entry name" value="CheY-like"/>
    <property type="match status" value="1"/>
</dbReference>
<dbReference type="Pfam" id="PF12833">
    <property type="entry name" value="HTH_18"/>
    <property type="match status" value="1"/>
</dbReference>
<dbReference type="Gene3D" id="3.40.50.2300">
    <property type="match status" value="1"/>
</dbReference>
<dbReference type="Pfam" id="PF00072">
    <property type="entry name" value="Response_reg"/>
    <property type="match status" value="1"/>
</dbReference>
<feature type="domain" description="Response regulatory" evidence="6">
    <location>
        <begin position="3"/>
        <end position="120"/>
    </location>
</feature>
<dbReference type="SUPFAM" id="SSF46689">
    <property type="entry name" value="Homeodomain-like"/>
    <property type="match status" value="2"/>
</dbReference>
<dbReference type="SMART" id="SM00448">
    <property type="entry name" value="REC"/>
    <property type="match status" value="1"/>
</dbReference>
<evidence type="ECO:0000313" key="8">
    <source>
        <dbReference type="Proteomes" id="UP001596113"/>
    </source>
</evidence>
<dbReference type="Gene3D" id="1.10.10.60">
    <property type="entry name" value="Homeodomain-like"/>
    <property type="match status" value="2"/>
</dbReference>
<dbReference type="Proteomes" id="UP001596113">
    <property type="component" value="Unassembled WGS sequence"/>
</dbReference>
<feature type="domain" description="HTH araC/xylS-type" evidence="5">
    <location>
        <begin position="413"/>
        <end position="511"/>
    </location>
</feature>
<dbReference type="PRINTS" id="PR00032">
    <property type="entry name" value="HTHARAC"/>
</dbReference>
<evidence type="ECO:0000313" key="7">
    <source>
        <dbReference type="EMBL" id="MFC5407127.1"/>
    </source>
</evidence>
<evidence type="ECO:0000256" key="3">
    <source>
        <dbReference type="ARBA" id="ARBA00023163"/>
    </source>
</evidence>
<dbReference type="InterPro" id="IPR009057">
    <property type="entry name" value="Homeodomain-like_sf"/>
</dbReference>
<dbReference type="InterPro" id="IPR018062">
    <property type="entry name" value="HTH_AraC-typ_CS"/>
</dbReference>
<keyword evidence="4" id="KW-0597">Phosphoprotein</keyword>
<evidence type="ECO:0000256" key="2">
    <source>
        <dbReference type="ARBA" id="ARBA00023125"/>
    </source>
</evidence>
<feature type="modified residue" description="4-aspartylphosphate" evidence="4">
    <location>
        <position position="55"/>
    </location>
</feature>
<dbReference type="InterPro" id="IPR011006">
    <property type="entry name" value="CheY-like_superfamily"/>
</dbReference>
<keyword evidence="8" id="KW-1185">Reference proteome</keyword>
<dbReference type="PANTHER" id="PTHR43280:SF28">
    <property type="entry name" value="HTH-TYPE TRANSCRIPTIONAL ACTIVATOR RHAS"/>
    <property type="match status" value="1"/>
</dbReference>
<evidence type="ECO:0000259" key="6">
    <source>
        <dbReference type="PROSITE" id="PS50110"/>
    </source>
</evidence>
<dbReference type="PROSITE" id="PS00041">
    <property type="entry name" value="HTH_ARAC_FAMILY_1"/>
    <property type="match status" value="1"/>
</dbReference>
<dbReference type="PROSITE" id="PS01124">
    <property type="entry name" value="HTH_ARAC_FAMILY_2"/>
    <property type="match status" value="1"/>
</dbReference>
<organism evidence="7 8">
    <name type="scientific">Cohnella soli</name>
    <dbReference type="NCBI Taxonomy" id="425005"/>
    <lineage>
        <taxon>Bacteria</taxon>
        <taxon>Bacillati</taxon>
        <taxon>Bacillota</taxon>
        <taxon>Bacilli</taxon>
        <taxon>Bacillales</taxon>
        <taxon>Paenibacillaceae</taxon>
        <taxon>Cohnella</taxon>
    </lineage>
</organism>
<dbReference type="PROSITE" id="PS50110">
    <property type="entry name" value="RESPONSE_REGULATORY"/>
    <property type="match status" value="1"/>
</dbReference>
<protein>
    <submittedName>
        <fullName evidence="7">Helix-turn-helix domain-containing protein</fullName>
    </submittedName>
</protein>
<keyword evidence="2" id="KW-0238">DNA-binding</keyword>